<keyword evidence="2" id="KW-1185">Reference proteome</keyword>
<accession>A0ABS6NPE0</accession>
<comment type="caution">
    <text evidence="1">The sequence shown here is derived from an EMBL/GenBank/DDBJ whole genome shotgun (WGS) entry which is preliminary data.</text>
</comment>
<dbReference type="Proteomes" id="UP000722165">
    <property type="component" value="Unassembled WGS sequence"/>
</dbReference>
<evidence type="ECO:0000313" key="2">
    <source>
        <dbReference type="Proteomes" id="UP000722165"/>
    </source>
</evidence>
<protein>
    <submittedName>
        <fullName evidence="1">ATP-binding protein</fullName>
    </submittedName>
</protein>
<keyword evidence="1" id="KW-0547">Nucleotide-binding</keyword>
<dbReference type="RefSeq" id="WP_217735164.1">
    <property type="nucleotide sequence ID" value="NZ_JAHSPR010000006.1"/>
</dbReference>
<sequence length="208" mass="23363">MSAPCALFILGHAGTGKSVLTTRFIQRQLQQQRTWCVLDKDTVGEYWTGPFLEAFGQDPNDRDSPFFKEKIRDLQYKSTLLIGKEQLELGLNVVFPGPWSRELASGALFSAQALGLPANTSLRHVWLDLPHPVRKARIIQRADPRDHWKLQNWEAYIQSLKKPPAVEQGKIPVLDASASPDALLNTLETLLQNPPGNLTPRDTVMQKT</sequence>
<evidence type="ECO:0000313" key="1">
    <source>
        <dbReference type="EMBL" id="MBV4397497.1"/>
    </source>
</evidence>
<dbReference type="EMBL" id="JAHSPR010000006">
    <property type="protein sequence ID" value="MBV4397497.1"/>
    <property type="molecule type" value="Genomic_DNA"/>
</dbReference>
<dbReference type="Pfam" id="PF13671">
    <property type="entry name" value="AAA_33"/>
    <property type="match status" value="1"/>
</dbReference>
<name>A0ABS6NPE0_9BURK</name>
<gene>
    <name evidence="1" type="ORF">KU392_09575</name>
</gene>
<organism evidence="1 2">
    <name type="scientific">Advenella alkanexedens</name>
    <dbReference type="NCBI Taxonomy" id="1481665"/>
    <lineage>
        <taxon>Bacteria</taxon>
        <taxon>Pseudomonadati</taxon>
        <taxon>Pseudomonadota</taxon>
        <taxon>Betaproteobacteria</taxon>
        <taxon>Burkholderiales</taxon>
        <taxon>Alcaligenaceae</taxon>
    </lineage>
</organism>
<dbReference type="GO" id="GO:0005524">
    <property type="term" value="F:ATP binding"/>
    <property type="evidence" value="ECO:0007669"/>
    <property type="project" value="UniProtKB-KW"/>
</dbReference>
<proteinExistence type="predicted"/>
<keyword evidence="1" id="KW-0067">ATP-binding</keyword>
<reference evidence="1 2" key="1">
    <citation type="submission" date="2021-06" db="EMBL/GenBank/DDBJ databases">
        <authorList>
            <person name="Lu T."/>
            <person name="Wang Q."/>
            <person name="Han X."/>
        </authorList>
    </citation>
    <scope>NUCLEOTIDE SEQUENCE [LARGE SCALE GENOMIC DNA]</scope>
    <source>
        <strain evidence="1 2">LAM0050</strain>
    </source>
</reference>